<proteinExistence type="predicted"/>
<comment type="caution">
    <text evidence="3">The sequence shown here is derived from an EMBL/GenBank/DDBJ whole genome shotgun (WGS) entry which is preliminary data.</text>
</comment>
<dbReference type="EMBL" id="WNWS01000127">
    <property type="protein sequence ID" value="KAE9978898.1"/>
    <property type="molecule type" value="Genomic_DNA"/>
</dbReference>
<protein>
    <submittedName>
        <fullName evidence="3">Uncharacterized protein</fullName>
    </submittedName>
</protein>
<gene>
    <name evidence="3" type="ORF">EG328_001197</name>
</gene>
<dbReference type="InterPro" id="IPR021848">
    <property type="entry name" value="HODM_asu-like"/>
</dbReference>
<organism evidence="3 4">
    <name type="scientific">Venturia inaequalis</name>
    <name type="common">Apple scab fungus</name>
    <dbReference type="NCBI Taxonomy" id="5025"/>
    <lineage>
        <taxon>Eukaryota</taxon>
        <taxon>Fungi</taxon>
        <taxon>Dikarya</taxon>
        <taxon>Ascomycota</taxon>
        <taxon>Pezizomycotina</taxon>
        <taxon>Dothideomycetes</taxon>
        <taxon>Pleosporomycetidae</taxon>
        <taxon>Venturiales</taxon>
        <taxon>Venturiaceae</taxon>
        <taxon>Venturia</taxon>
    </lineage>
</organism>
<reference evidence="3 4" key="1">
    <citation type="submission" date="2018-12" db="EMBL/GenBank/DDBJ databases">
        <title>Venturia inaequalis Genome Resource.</title>
        <authorList>
            <person name="Lichtner F.J."/>
        </authorList>
    </citation>
    <scope>NUCLEOTIDE SEQUENCE [LARGE SCALE GENOMIC DNA]</scope>
    <source>
        <strain evidence="3 4">120213</strain>
    </source>
</reference>
<dbReference type="Pfam" id="PF11927">
    <property type="entry name" value="HODM_asu-like"/>
    <property type="match status" value="1"/>
</dbReference>
<feature type="region of interest" description="Disordered" evidence="1">
    <location>
        <begin position="118"/>
        <end position="249"/>
    </location>
</feature>
<evidence type="ECO:0000256" key="2">
    <source>
        <dbReference type="SAM" id="Phobius"/>
    </source>
</evidence>
<sequence>MSNNTTAMTKKSPGEGEFNPAALFPLTLGCMFGVVLILYFFIGYGWLFLQWRKERRAWSAKKQKKAQEQGNGGDTTTDIPLEEFDSSGRARDKRAGRGVADVLPTNWEDCDTMVVGGEGRASRERRPSLDLNDLVPGSPSSTPEKHDRTNVRRSYINPRTHTTPEVDFSRIRPDLHNSSSMSRTRTRSDARLHPSEPSSSGRARAKSDARIGLGISEVPPPLPRIRDGSTRRPSFAEHDPYPQPDFSKTGKFARTMGLKTLDSQHWLTLDHQYPQYHKIRAQILDTHPNETIQILKGSEKACEELFYKVASYLVEKYPKQFQLKERTHGSGEWAIHNLATEEYFYTSPLDTRYSPLEICARLTQDDFSILMLDPREGEHKLVASATLFPAAWILRERIGSTITQLHAPVPQWSTKLGPSVEKYFSRLHAPSTSPKAGELGTYDFKERWAYFVQTLDPATDVLSTRSLFVQNPAAMFPVPASAERWDERWIVDGETKFPWSEGTGRIEKGGEGLA</sequence>
<keyword evidence="2" id="KW-1133">Transmembrane helix</keyword>
<evidence type="ECO:0000313" key="4">
    <source>
        <dbReference type="Proteomes" id="UP000447873"/>
    </source>
</evidence>
<feature type="compositionally biased region" description="Basic and acidic residues" evidence="1">
    <location>
        <begin position="224"/>
        <end position="240"/>
    </location>
</feature>
<feature type="region of interest" description="Disordered" evidence="1">
    <location>
        <begin position="62"/>
        <end position="97"/>
    </location>
</feature>
<evidence type="ECO:0000313" key="3">
    <source>
        <dbReference type="EMBL" id="KAE9978898.1"/>
    </source>
</evidence>
<dbReference type="AlphaFoldDB" id="A0A8H3V0C5"/>
<name>A0A8H3V0C5_VENIN</name>
<keyword evidence="2" id="KW-0812">Transmembrane</keyword>
<accession>A0A8H3V0C5</accession>
<dbReference type="Proteomes" id="UP000447873">
    <property type="component" value="Unassembled WGS sequence"/>
</dbReference>
<feature type="compositionally biased region" description="Basic and acidic residues" evidence="1">
    <location>
        <begin position="162"/>
        <end position="175"/>
    </location>
</feature>
<keyword evidence="2" id="KW-0472">Membrane</keyword>
<feature type="transmembrane region" description="Helical" evidence="2">
    <location>
        <begin position="22"/>
        <end position="49"/>
    </location>
</feature>
<evidence type="ECO:0000256" key="1">
    <source>
        <dbReference type="SAM" id="MobiDB-lite"/>
    </source>
</evidence>
<feature type="compositionally biased region" description="Basic and acidic residues" evidence="1">
    <location>
        <begin position="86"/>
        <end position="95"/>
    </location>
</feature>